<feature type="domain" description="Schlafen group 3-like DNA/RNA helicase" evidence="1">
    <location>
        <begin position="267"/>
        <end position="720"/>
    </location>
</feature>
<dbReference type="InterPro" id="IPR018647">
    <property type="entry name" value="SLFN_3-like_DNA/RNA_helicase"/>
</dbReference>
<name>A0A6I2U2D7_9BACT</name>
<dbReference type="Gene3D" id="3.40.50.300">
    <property type="entry name" value="P-loop containing nucleotide triphosphate hydrolases"/>
    <property type="match status" value="1"/>
</dbReference>
<evidence type="ECO:0000313" key="2">
    <source>
        <dbReference type="EMBL" id="MST78220.1"/>
    </source>
</evidence>
<dbReference type="Proteomes" id="UP000450161">
    <property type="component" value="Unassembled WGS sequence"/>
</dbReference>
<evidence type="ECO:0000259" key="1">
    <source>
        <dbReference type="Pfam" id="PF09848"/>
    </source>
</evidence>
<organism evidence="2 3">
    <name type="scientific">Segatella copri</name>
    <dbReference type="NCBI Taxonomy" id="165179"/>
    <lineage>
        <taxon>Bacteria</taxon>
        <taxon>Pseudomonadati</taxon>
        <taxon>Bacteroidota</taxon>
        <taxon>Bacteroidia</taxon>
        <taxon>Bacteroidales</taxon>
        <taxon>Prevotellaceae</taxon>
        <taxon>Segatella</taxon>
    </lineage>
</organism>
<comment type="caution">
    <text evidence="2">The sequence shown here is derived from an EMBL/GenBank/DDBJ whole genome shotgun (WGS) entry which is preliminary data.</text>
</comment>
<gene>
    <name evidence="2" type="ORF">FYJ72_11195</name>
</gene>
<dbReference type="Pfam" id="PF09848">
    <property type="entry name" value="SLFN-g3_helicase"/>
    <property type="match status" value="1"/>
</dbReference>
<accession>A0A6I2U2D7</accession>
<dbReference type="SUPFAM" id="SSF52540">
    <property type="entry name" value="P-loop containing nucleoside triphosphate hydrolases"/>
    <property type="match status" value="1"/>
</dbReference>
<reference evidence="2 3" key="1">
    <citation type="submission" date="2019-08" db="EMBL/GenBank/DDBJ databases">
        <title>In-depth cultivation of the pig gut microbiome towards novel bacterial diversity and tailored functional studies.</title>
        <authorList>
            <person name="Wylensek D."/>
            <person name="Hitch T.C.A."/>
            <person name="Clavel T."/>
        </authorList>
    </citation>
    <scope>NUCLEOTIDE SEQUENCE [LARGE SCALE GENOMIC DNA]</scope>
    <source>
        <strain evidence="2 3">LKV-178-WT-2C</strain>
    </source>
</reference>
<dbReference type="RefSeq" id="WP_154481993.1">
    <property type="nucleotide sequence ID" value="NZ_VUNF01000023.1"/>
</dbReference>
<dbReference type="AlphaFoldDB" id="A0A6I2U2D7"/>
<dbReference type="EMBL" id="VUNF01000023">
    <property type="protein sequence ID" value="MST78220.1"/>
    <property type="molecule type" value="Genomic_DNA"/>
</dbReference>
<protein>
    <submittedName>
        <fullName evidence="2">DUF2075 domain-containing protein</fullName>
    </submittedName>
</protein>
<dbReference type="InterPro" id="IPR027417">
    <property type="entry name" value="P-loop_NTPase"/>
</dbReference>
<sequence>MLYTVREFCSYVQDDLNGLIDEVAGITRYVSDEEKKAYAGSYPVVASMLAQAMKRQPAIGDAHISTTELLLEYKLPAASAWCDLVLLGANAENRKEVIIVELKNYQKNQDDAPGSYEGLMMHKGSVIKHPADQVKGYTEYCRRFHSVVLDEGAEVNGCVYFTQPIDLQPYRLAPNDRLTSEYPMYNTESSDHLAEYVTAKICKGDEAFAASFVKGFYKQDRNILRQVAENLSANSATARPFVLLDEQRLGFNLVMQTLEQRVKDGKKEVIVVQGPPGSGKSAVAINLWIESVMKYSKKKDCGNIVFVTTSGSQNDNWSEIFNYYGYKYHASDLILKANDFNPGMSGGKMKNELLPMMEQIDPKYVSDDNENSLKYEYFEDYLDYMIEHDMTRNYKDNLHFLSVVDEAHALINPVAEGFSSNKTAGWCFQMGPQVYHIIRESQVSVFFTDGKQSFRDNETTRIEDIKKWAKKLGAEFTLISLEDMQFRCAGSKEYVDWIDGLFTENPLRNVSKWKNKFQVRIVDYPSVMEADIRAHMAKGDKSCRILSSYTRKWESMSDLAPLHDADADYDFDLADKDGKRWQRYWNNPNGYAIYVQGAGNSMMHQDPLSEVGCPYVVRGFDFDYVGLLWLEDIYVRNGKWYVSIRHNEETATASSRKRARDEQKEAIRTKLVKGKIKDIDEVPGFDPRFPAAHALFETVAQAYRILLTRAIKGVTIYIKDEETRAYVRELLNGE</sequence>
<proteinExistence type="predicted"/>
<evidence type="ECO:0000313" key="3">
    <source>
        <dbReference type="Proteomes" id="UP000450161"/>
    </source>
</evidence>